<evidence type="ECO:0000313" key="3">
    <source>
        <dbReference type="Proteomes" id="UP001431776"/>
    </source>
</evidence>
<protein>
    <recommendedName>
        <fullName evidence="4">DUF4282 domain-containing protein</fullName>
    </recommendedName>
</protein>
<organism evidence="2 3">
    <name type="scientific">Anaerobaca lacustris</name>
    <dbReference type="NCBI Taxonomy" id="3044600"/>
    <lineage>
        <taxon>Bacteria</taxon>
        <taxon>Pseudomonadati</taxon>
        <taxon>Planctomycetota</taxon>
        <taxon>Phycisphaerae</taxon>
        <taxon>Sedimentisphaerales</taxon>
        <taxon>Anaerobacaceae</taxon>
        <taxon>Anaerobaca</taxon>
    </lineage>
</organism>
<keyword evidence="1" id="KW-0812">Transmembrane</keyword>
<evidence type="ECO:0000256" key="1">
    <source>
        <dbReference type="SAM" id="Phobius"/>
    </source>
</evidence>
<accession>A0AAW6TU99</accession>
<reference evidence="2" key="1">
    <citation type="submission" date="2023-05" db="EMBL/GenBank/DDBJ databases">
        <title>Anaerotaeda fermentans gen. nov., sp. nov., a novel anaerobic planctomycete of the new family within the order Sedimentisphaerales isolated from Taman Peninsula, Russia.</title>
        <authorList>
            <person name="Khomyakova M.A."/>
            <person name="Merkel A.Y."/>
            <person name="Slobodkin A.I."/>
        </authorList>
    </citation>
    <scope>NUCLEOTIDE SEQUENCE</scope>
    <source>
        <strain evidence="2">M17dextr</strain>
    </source>
</reference>
<evidence type="ECO:0000313" key="2">
    <source>
        <dbReference type="EMBL" id="MDI6449242.1"/>
    </source>
</evidence>
<feature type="transmembrane region" description="Helical" evidence="1">
    <location>
        <begin position="71"/>
        <end position="95"/>
    </location>
</feature>
<keyword evidence="1" id="KW-0472">Membrane</keyword>
<dbReference type="EMBL" id="JASCXX010000009">
    <property type="protein sequence ID" value="MDI6449242.1"/>
    <property type="molecule type" value="Genomic_DNA"/>
</dbReference>
<feature type="transmembrane region" description="Helical" evidence="1">
    <location>
        <begin position="36"/>
        <end position="59"/>
    </location>
</feature>
<comment type="caution">
    <text evidence="2">The sequence shown here is derived from an EMBL/GenBank/DDBJ whole genome shotgun (WGS) entry which is preliminary data.</text>
</comment>
<name>A0AAW6TU99_9BACT</name>
<dbReference type="AlphaFoldDB" id="A0AAW6TU99"/>
<dbReference type="InterPro" id="IPR046659">
    <property type="entry name" value="DUF6768"/>
</dbReference>
<evidence type="ECO:0008006" key="4">
    <source>
        <dbReference type="Google" id="ProtNLM"/>
    </source>
</evidence>
<sequence length="119" mass="13859">MNDEQIRKIIDGPQDYEDSKEDTLRSMLSDFYNRKMLSTVIFIWVWGLVVVAGATYCAIRFFDAEQTRSQIMYAALFVCCVEFLALTKIFAWQLIHRNGILREIKRLELRIAELSGGRS</sequence>
<keyword evidence="3" id="KW-1185">Reference proteome</keyword>
<dbReference type="RefSeq" id="WP_349244648.1">
    <property type="nucleotide sequence ID" value="NZ_JASCXX010000009.1"/>
</dbReference>
<gene>
    <name evidence="2" type="ORF">QJ522_09325</name>
</gene>
<proteinExistence type="predicted"/>
<dbReference type="Pfam" id="PF20556">
    <property type="entry name" value="DUF6768"/>
    <property type="match status" value="1"/>
</dbReference>
<keyword evidence="1" id="KW-1133">Transmembrane helix</keyword>
<dbReference type="Proteomes" id="UP001431776">
    <property type="component" value="Unassembled WGS sequence"/>
</dbReference>